<dbReference type="InterPro" id="IPR016181">
    <property type="entry name" value="Acyl_CoA_acyltransferase"/>
</dbReference>
<dbReference type="CDD" id="cd04301">
    <property type="entry name" value="NAT_SF"/>
    <property type="match status" value="1"/>
</dbReference>
<dbReference type="Proteomes" id="UP001081283">
    <property type="component" value="Unassembled WGS sequence"/>
</dbReference>
<dbReference type="PROSITE" id="PS51186">
    <property type="entry name" value="GNAT"/>
    <property type="match status" value="1"/>
</dbReference>
<gene>
    <name evidence="4" type="ORF">OEG82_03660</name>
</gene>
<evidence type="ECO:0000256" key="1">
    <source>
        <dbReference type="ARBA" id="ARBA00022679"/>
    </source>
</evidence>
<name>A0ABT3YBH5_9HYPH</name>
<feature type="domain" description="N-acetyltransferase" evidence="3">
    <location>
        <begin position="2"/>
        <end position="143"/>
    </location>
</feature>
<accession>A0ABT3YBH5</accession>
<dbReference type="EMBL" id="JAOVZQ010000001">
    <property type="protein sequence ID" value="MCY0093135.1"/>
    <property type="molecule type" value="Genomic_DNA"/>
</dbReference>
<dbReference type="RefSeq" id="WP_267611119.1">
    <property type="nucleotide sequence ID" value="NZ_JAOVZQ010000001.1"/>
</dbReference>
<dbReference type="PANTHER" id="PTHR43877:SF2">
    <property type="entry name" value="AMINOALKYLPHOSPHONATE N-ACETYLTRANSFERASE-RELATED"/>
    <property type="match status" value="1"/>
</dbReference>
<organism evidence="4 5">
    <name type="scientific">Hoeflea ulvae</name>
    <dbReference type="NCBI Taxonomy" id="2983764"/>
    <lineage>
        <taxon>Bacteria</taxon>
        <taxon>Pseudomonadati</taxon>
        <taxon>Pseudomonadota</taxon>
        <taxon>Alphaproteobacteria</taxon>
        <taxon>Hyphomicrobiales</taxon>
        <taxon>Rhizobiaceae</taxon>
        <taxon>Hoeflea</taxon>
    </lineage>
</organism>
<dbReference type="PANTHER" id="PTHR43877">
    <property type="entry name" value="AMINOALKYLPHOSPHONATE N-ACETYLTRANSFERASE-RELATED-RELATED"/>
    <property type="match status" value="1"/>
</dbReference>
<comment type="caution">
    <text evidence="4">The sequence shown here is derived from an EMBL/GenBank/DDBJ whole genome shotgun (WGS) entry which is preliminary data.</text>
</comment>
<keyword evidence="5" id="KW-1185">Reference proteome</keyword>
<keyword evidence="2" id="KW-0012">Acyltransferase</keyword>
<evidence type="ECO:0000313" key="5">
    <source>
        <dbReference type="Proteomes" id="UP001081283"/>
    </source>
</evidence>
<dbReference type="Pfam" id="PF00583">
    <property type="entry name" value="Acetyltransf_1"/>
    <property type="match status" value="1"/>
</dbReference>
<protein>
    <submittedName>
        <fullName evidence="4">GNAT family N-acetyltransferase</fullName>
    </submittedName>
</protein>
<evidence type="ECO:0000259" key="3">
    <source>
        <dbReference type="PROSITE" id="PS51186"/>
    </source>
</evidence>
<sequence>MITYRPISLDDHDAQPLSDEAWSDGYPFVERMLHDWKSGDNRFDGPGERLIGAFDGDKLIGFCGLNRDPYTSENAGRIRHLYVSLDHRHRGIARALEARTLDGAEAWFPRIRLRATPQSRAFYERLGFVPVDEPEATHSKPLR</sequence>
<keyword evidence="1" id="KW-0808">Transferase</keyword>
<dbReference type="InterPro" id="IPR050832">
    <property type="entry name" value="Bact_Acetyltransf"/>
</dbReference>
<evidence type="ECO:0000256" key="2">
    <source>
        <dbReference type="ARBA" id="ARBA00023315"/>
    </source>
</evidence>
<dbReference type="Gene3D" id="3.40.630.30">
    <property type="match status" value="1"/>
</dbReference>
<dbReference type="SUPFAM" id="SSF55729">
    <property type="entry name" value="Acyl-CoA N-acyltransferases (Nat)"/>
    <property type="match status" value="1"/>
</dbReference>
<proteinExistence type="predicted"/>
<reference evidence="4" key="1">
    <citation type="submission" date="2022-10" db="EMBL/GenBank/DDBJ databases">
        <title>Hoeflea sp. J2-29, isolated from marine algae.</title>
        <authorList>
            <person name="Kristyanto S."/>
            <person name="Kim J.M."/>
            <person name="Jeon C.O."/>
        </authorList>
    </citation>
    <scope>NUCLEOTIDE SEQUENCE</scope>
    <source>
        <strain evidence="4">J2-29</strain>
    </source>
</reference>
<evidence type="ECO:0000313" key="4">
    <source>
        <dbReference type="EMBL" id="MCY0093135.1"/>
    </source>
</evidence>
<dbReference type="InterPro" id="IPR000182">
    <property type="entry name" value="GNAT_dom"/>
</dbReference>